<sequence>MQKEKPDHLLDTWQEAWEDEDGRASRTKELIKDQDWFLRKRDAVNYFFTKISGHGCFRAYLQRVRTSKIWEYARKSPVEKWMEGSSGGVDYFLTQGISALGTAVAVVKAMMLKTLFPRNESESGFELRCTPTLTASDSPGDVFFS</sequence>
<accession>A0AAW1MQN4</accession>
<evidence type="ECO:0000313" key="2">
    <source>
        <dbReference type="Proteomes" id="UP001458880"/>
    </source>
</evidence>
<protein>
    <submittedName>
        <fullName evidence="1">Uncharacterized protein</fullName>
    </submittedName>
</protein>
<dbReference type="Proteomes" id="UP001458880">
    <property type="component" value="Unassembled WGS sequence"/>
</dbReference>
<dbReference type="AlphaFoldDB" id="A0AAW1MQN4"/>
<organism evidence="1 2">
    <name type="scientific">Popillia japonica</name>
    <name type="common">Japanese beetle</name>
    <dbReference type="NCBI Taxonomy" id="7064"/>
    <lineage>
        <taxon>Eukaryota</taxon>
        <taxon>Metazoa</taxon>
        <taxon>Ecdysozoa</taxon>
        <taxon>Arthropoda</taxon>
        <taxon>Hexapoda</taxon>
        <taxon>Insecta</taxon>
        <taxon>Pterygota</taxon>
        <taxon>Neoptera</taxon>
        <taxon>Endopterygota</taxon>
        <taxon>Coleoptera</taxon>
        <taxon>Polyphaga</taxon>
        <taxon>Scarabaeiformia</taxon>
        <taxon>Scarabaeidae</taxon>
        <taxon>Rutelinae</taxon>
        <taxon>Popillia</taxon>
    </lineage>
</organism>
<reference evidence="1 2" key="1">
    <citation type="journal article" date="2024" name="BMC Genomics">
        <title>De novo assembly and annotation of Popillia japonica's genome with initial clues to its potential as an invasive pest.</title>
        <authorList>
            <person name="Cucini C."/>
            <person name="Boschi S."/>
            <person name="Funari R."/>
            <person name="Cardaioli E."/>
            <person name="Iannotti N."/>
            <person name="Marturano G."/>
            <person name="Paoli F."/>
            <person name="Bruttini M."/>
            <person name="Carapelli A."/>
            <person name="Frati F."/>
            <person name="Nardi F."/>
        </authorList>
    </citation>
    <scope>NUCLEOTIDE SEQUENCE [LARGE SCALE GENOMIC DNA]</scope>
    <source>
        <strain evidence="1">DMR45628</strain>
    </source>
</reference>
<gene>
    <name evidence="1" type="ORF">QE152_g5013</name>
</gene>
<evidence type="ECO:0000313" key="1">
    <source>
        <dbReference type="EMBL" id="KAK9751464.1"/>
    </source>
</evidence>
<proteinExistence type="predicted"/>
<comment type="caution">
    <text evidence="1">The sequence shown here is derived from an EMBL/GenBank/DDBJ whole genome shotgun (WGS) entry which is preliminary data.</text>
</comment>
<dbReference type="EMBL" id="JASPKY010000028">
    <property type="protein sequence ID" value="KAK9751464.1"/>
    <property type="molecule type" value="Genomic_DNA"/>
</dbReference>
<keyword evidence="2" id="KW-1185">Reference proteome</keyword>
<name>A0AAW1MQN4_POPJA</name>